<gene>
    <name evidence="16" type="ORF">XELAEV_18009647mg</name>
</gene>
<keyword evidence="7" id="KW-0597">Phosphoprotein</keyword>
<evidence type="ECO:0000256" key="2">
    <source>
        <dbReference type="ARBA" id="ARBA00004435"/>
    </source>
</evidence>
<name>A0A974DSR3_XENLA</name>
<dbReference type="InterPro" id="IPR008144">
    <property type="entry name" value="Guanylate_kin-like_dom"/>
</dbReference>
<evidence type="ECO:0000256" key="9">
    <source>
        <dbReference type="ARBA" id="ARBA00022949"/>
    </source>
</evidence>
<evidence type="ECO:0000256" key="10">
    <source>
        <dbReference type="ARBA" id="ARBA00023136"/>
    </source>
</evidence>
<dbReference type="GO" id="GO:0150105">
    <property type="term" value="P:protein localization to cell-cell junction"/>
    <property type="evidence" value="ECO:0007669"/>
    <property type="project" value="TreeGrafter"/>
</dbReference>
<dbReference type="PRINTS" id="PR01597">
    <property type="entry name" value="ZONOCCLUDNS"/>
</dbReference>
<feature type="domain" description="PDZ" evidence="15">
    <location>
        <begin position="477"/>
        <end position="543"/>
    </location>
</feature>
<dbReference type="InterPro" id="IPR027417">
    <property type="entry name" value="P-loop_NTPase"/>
</dbReference>
<dbReference type="InterPro" id="IPR036028">
    <property type="entry name" value="SH3-like_dom_sf"/>
</dbReference>
<evidence type="ECO:0000256" key="6">
    <source>
        <dbReference type="ARBA" id="ARBA00022475"/>
    </source>
</evidence>
<feature type="region of interest" description="Disordered" evidence="12">
    <location>
        <begin position="370"/>
        <end position="430"/>
    </location>
</feature>
<dbReference type="AlphaFoldDB" id="A0A974DSR3"/>
<dbReference type="InterPro" id="IPR036034">
    <property type="entry name" value="PDZ_sf"/>
</dbReference>
<dbReference type="PROSITE" id="PS50002">
    <property type="entry name" value="SH3"/>
    <property type="match status" value="1"/>
</dbReference>
<feature type="compositionally biased region" description="Polar residues" evidence="12">
    <location>
        <begin position="960"/>
        <end position="975"/>
    </location>
</feature>
<reference evidence="17" key="1">
    <citation type="journal article" date="2016" name="Nature">
        <title>Genome evolution in the allotetraploid frog Xenopus laevis.</title>
        <authorList>
            <person name="Session A.M."/>
            <person name="Uno Y."/>
            <person name="Kwon T."/>
            <person name="Chapman J.A."/>
            <person name="Toyoda A."/>
            <person name="Takahashi S."/>
            <person name="Fukui A."/>
            <person name="Hikosaka A."/>
            <person name="Suzuki A."/>
            <person name="Kondo M."/>
            <person name="van Heeringen S.J."/>
            <person name="Quigley I."/>
            <person name="Heinz S."/>
            <person name="Ogino H."/>
            <person name="Ochi H."/>
            <person name="Hellsten U."/>
            <person name="Lyons J.B."/>
            <person name="Simakov O."/>
            <person name="Putnam N."/>
            <person name="Stites J."/>
            <person name="Kuroki Y."/>
            <person name="Tanaka T."/>
            <person name="Michiue T."/>
            <person name="Watanabe M."/>
            <person name="Bogdanovic O."/>
            <person name="Lister R."/>
            <person name="Georgiou G."/>
            <person name="Paranjpe S.S."/>
            <person name="van Kruijsbergen I."/>
            <person name="Shu S."/>
            <person name="Carlson J."/>
            <person name="Kinoshita T."/>
            <person name="Ohta Y."/>
            <person name="Mawaribuchi S."/>
            <person name="Jenkins J."/>
            <person name="Grimwood J."/>
            <person name="Schmutz J."/>
            <person name="Mitros T."/>
            <person name="Mozaffari S.V."/>
            <person name="Suzuki Y."/>
            <person name="Haramoto Y."/>
            <person name="Yamamoto T.S."/>
            <person name="Takagi C."/>
            <person name="Heald R."/>
            <person name="Miller K."/>
            <person name="Haudenschild C."/>
            <person name="Kitzman J."/>
            <person name="Nakayama T."/>
            <person name="Izutsu Y."/>
            <person name="Robert J."/>
            <person name="Fortriede J."/>
            <person name="Burns K."/>
            <person name="Lotay V."/>
            <person name="Karimi K."/>
            <person name="Yasuoka Y."/>
            <person name="Dichmann D.S."/>
            <person name="Flajnik M.F."/>
            <person name="Houston D.W."/>
            <person name="Shendure J."/>
            <person name="DuPasquier L."/>
            <person name="Vize P.D."/>
            <person name="Zorn A.M."/>
            <person name="Ito M."/>
            <person name="Marcotte E.M."/>
            <person name="Wallingford J.B."/>
            <person name="Ito Y."/>
            <person name="Asashima M."/>
            <person name="Ueno N."/>
            <person name="Matsuda Y."/>
            <person name="Veenstra G.J."/>
            <person name="Fujiyama A."/>
            <person name="Harland R.M."/>
            <person name="Taira M."/>
            <person name="Rokhsar D.S."/>
        </authorList>
    </citation>
    <scope>NUCLEOTIDE SEQUENCE [LARGE SCALE GENOMIC DNA]</scope>
    <source>
        <strain evidence="17">J</strain>
    </source>
</reference>
<dbReference type="GO" id="GO:0090557">
    <property type="term" value="P:establishment of endothelial intestinal barrier"/>
    <property type="evidence" value="ECO:0007669"/>
    <property type="project" value="TreeGrafter"/>
</dbReference>
<evidence type="ECO:0000259" key="14">
    <source>
        <dbReference type="PROSITE" id="PS50052"/>
    </source>
</evidence>
<keyword evidence="5 11" id="KW-0728">SH3 domain</keyword>
<feature type="domain" description="PDZ" evidence="15">
    <location>
        <begin position="11"/>
        <end position="98"/>
    </location>
</feature>
<dbReference type="GO" id="GO:0045216">
    <property type="term" value="P:cell-cell junction organization"/>
    <property type="evidence" value="ECO:0007669"/>
    <property type="project" value="TreeGrafter"/>
</dbReference>
<dbReference type="SMART" id="SM00072">
    <property type="entry name" value="GuKc"/>
    <property type="match status" value="1"/>
</dbReference>
<keyword evidence="10" id="KW-0472">Membrane</keyword>
<dbReference type="PANTHER" id="PTHR13865:SF11">
    <property type="entry name" value="TIGHT JUNCTION PROTEIN ZO-3"/>
    <property type="match status" value="1"/>
</dbReference>
<dbReference type="SUPFAM" id="SSF50044">
    <property type="entry name" value="SH3-domain"/>
    <property type="match status" value="1"/>
</dbReference>
<dbReference type="Pfam" id="PF00595">
    <property type="entry name" value="PDZ"/>
    <property type="match status" value="3"/>
</dbReference>
<evidence type="ECO:0000259" key="13">
    <source>
        <dbReference type="PROSITE" id="PS50002"/>
    </source>
</evidence>
<dbReference type="CDD" id="cd06729">
    <property type="entry name" value="PDZ3_ZO1-like_domain"/>
    <property type="match status" value="1"/>
</dbReference>
<evidence type="ECO:0000256" key="8">
    <source>
        <dbReference type="ARBA" id="ARBA00022737"/>
    </source>
</evidence>
<evidence type="ECO:0000256" key="11">
    <source>
        <dbReference type="PROSITE-ProRule" id="PRU00192"/>
    </source>
</evidence>
<dbReference type="InterPro" id="IPR005417">
    <property type="entry name" value="ZO"/>
</dbReference>
<dbReference type="PROSITE" id="PS50052">
    <property type="entry name" value="GUANYLATE_KINASE_2"/>
    <property type="match status" value="1"/>
</dbReference>
<dbReference type="Proteomes" id="UP000694892">
    <property type="component" value="Chromosome 1S"/>
</dbReference>
<dbReference type="CDD" id="cd06727">
    <property type="entry name" value="PDZ1_ZO1-like"/>
    <property type="match status" value="1"/>
</dbReference>
<feature type="domain" description="PDZ" evidence="15">
    <location>
        <begin position="285"/>
        <end position="362"/>
    </location>
</feature>
<keyword evidence="9" id="KW-0965">Cell junction</keyword>
<dbReference type="Pfam" id="PF07653">
    <property type="entry name" value="SH3_2"/>
    <property type="match status" value="1"/>
</dbReference>
<evidence type="ECO:0000313" key="17">
    <source>
        <dbReference type="Proteomes" id="UP000694892"/>
    </source>
</evidence>
<feature type="domain" description="Guanylate kinase-like" evidence="14">
    <location>
        <begin position="744"/>
        <end position="844"/>
    </location>
</feature>
<feature type="region of interest" description="Disordered" evidence="12">
    <location>
        <begin position="89"/>
        <end position="257"/>
    </location>
</feature>
<dbReference type="GO" id="GO:1905605">
    <property type="term" value="P:positive regulation of blood-brain barrier permeability"/>
    <property type="evidence" value="ECO:0007669"/>
    <property type="project" value="TreeGrafter"/>
</dbReference>
<evidence type="ECO:0000256" key="7">
    <source>
        <dbReference type="ARBA" id="ARBA00022553"/>
    </source>
</evidence>
<dbReference type="Gene3D" id="3.40.50.300">
    <property type="entry name" value="P-loop containing nucleotide triphosphate hydrolases"/>
    <property type="match status" value="1"/>
</dbReference>
<dbReference type="SMART" id="SM00228">
    <property type="entry name" value="PDZ"/>
    <property type="match status" value="3"/>
</dbReference>
<dbReference type="PRINTS" id="PR01600">
    <property type="entry name" value="ZONOCCLUDNS3"/>
</dbReference>
<comment type="similarity">
    <text evidence="3">Belongs to the MAGUK family.</text>
</comment>
<dbReference type="Gene3D" id="2.30.42.10">
    <property type="match status" value="3"/>
</dbReference>
<dbReference type="PROSITE" id="PS50106">
    <property type="entry name" value="PDZ"/>
    <property type="match status" value="3"/>
</dbReference>
<dbReference type="CDD" id="cd12028">
    <property type="entry name" value="SH3_ZO-3"/>
    <property type="match status" value="1"/>
</dbReference>
<feature type="compositionally biased region" description="Basic and acidic residues" evidence="12">
    <location>
        <begin position="936"/>
        <end position="952"/>
    </location>
</feature>
<keyword evidence="6" id="KW-1003">Cell membrane</keyword>
<keyword evidence="4" id="KW-0796">Tight junction</keyword>
<dbReference type="InterPro" id="IPR008145">
    <property type="entry name" value="GK/Ca_channel_bsu"/>
</dbReference>
<accession>A0A974DSR3</accession>
<feature type="compositionally biased region" description="Polar residues" evidence="12">
    <location>
        <begin position="103"/>
        <end position="128"/>
    </location>
</feature>
<sequence length="1010" mass="112478">MEEMTIWEQYTATLIRDPRRGFGIAVSGGRDRPLGIDGDNSVIVSDVIRGGPADGRLQTRDRIVMVNGVSMENVSSSFAIQTLKSCSKSANVTVKRPRKIQIPVSNSMHPASTYSSHTQKSSEPVFSDSSRREKDDGPDSPLPWRGRYESSKQEPPADTARGYEGDSSSGHSSQGSFTHSSCHARHRRGRTVGRDGINYARRKVGRESGGSGSETGRRSRRRERGSDVMDSGSEARGYSSKRRETGSEVGGSGSEIGERYPNGLELVSGFKRLPIQDVPAKPMKAVLVKRAENQEYGLKLGSQIFIKHITESGLAAQEKALQEGDLILKINGVTSENMSLADTRRLIEKSRGKLTLTVLRDNRQFLVNIPEVRDSESEERSSSREDISEIGSDDSLPPSEAPPPPPAHQQKSSSESDISASEENGLNGSEVVQKMENPVVKNAEHNEEAQVVSTYREESANPNNNLKEDLRAGYSPDARLIQFMKEKSIGLRLAGGNDVGIFVAAVQAGSPAEREGIKEGDQILQVNGTSFHNLTREDAVQFLMGLPQNEDVIFLTQGKEDIYRKMIKSSVGDSFYIRTHFDYESEAPSGLSFTRGEIFHVLDTMYRGKLGSWLAVRVARDLREMQKGIIPNGSRAEQYASLETVLKPQSNSGQRAEFWKLRGLRGAKKLLKKSREDLTALSKKIKYPPYERVVLREASFKRPVVVMGPITDIAHQKLCADLPQEFEAAESVTRDGETSKVIKLDIVKEIAGKNKHALLEITPTAVEHLNYMQFYPIVVFCNPENRQGVKAMRKWLIPDSRKSSRRLYAQAVKQRKNYSHLFTATINLSGASDSWLRSLKEIIQTEQTKPIWTTEDKEITVTEPLDLLDESTAGVNDYLSCDSRANSDYDETDAEGGAYTDQELEEEIQEPALARSSEPVPDYQSTYYRAQSPDEYPSKYKDQSLPERDNFHGNKPCPEESQNQPQGQWSANAINSREYEHDALLKKFNNARYSSSEEEEDAWGGPATDL</sequence>
<feature type="compositionally biased region" description="Low complexity" evidence="12">
    <location>
        <begin position="165"/>
        <end position="181"/>
    </location>
</feature>
<dbReference type="Gene3D" id="2.30.30.40">
    <property type="entry name" value="SH3 Domains"/>
    <property type="match status" value="1"/>
</dbReference>
<dbReference type="InterPro" id="IPR005420">
    <property type="entry name" value="ZO-3"/>
</dbReference>
<dbReference type="SUPFAM" id="SSF52540">
    <property type="entry name" value="P-loop containing nucleoside triphosphate hydrolases"/>
    <property type="match status" value="1"/>
</dbReference>
<feature type="compositionally biased region" description="Low complexity" evidence="12">
    <location>
        <begin position="389"/>
        <end position="398"/>
    </location>
</feature>
<dbReference type="EMBL" id="CM004467">
    <property type="protein sequence ID" value="OCT97424.1"/>
    <property type="molecule type" value="Genomic_DNA"/>
</dbReference>
<dbReference type="InterPro" id="IPR001478">
    <property type="entry name" value="PDZ"/>
</dbReference>
<feature type="region of interest" description="Disordered" evidence="12">
    <location>
        <begin position="451"/>
        <end position="470"/>
    </location>
</feature>
<comment type="subcellular location">
    <subcellularLocation>
        <location evidence="2">Cell junction</location>
        <location evidence="2">Tight junction</location>
    </subcellularLocation>
    <subcellularLocation>
        <location evidence="1">Cell membrane</location>
        <topology evidence="1">Peripheral membrane protein</topology>
        <orientation evidence="1">Cytoplasmic side</orientation>
    </subcellularLocation>
</comment>
<dbReference type="PANTHER" id="PTHR13865">
    <property type="entry name" value="TIGHT JUNCTION PROTEIN"/>
    <property type="match status" value="1"/>
</dbReference>
<keyword evidence="8" id="KW-0677">Repeat</keyword>
<dbReference type="CDD" id="cd06728">
    <property type="entry name" value="PDZ2_ZO1-like_ds"/>
    <property type="match status" value="1"/>
</dbReference>
<evidence type="ECO:0000256" key="3">
    <source>
        <dbReference type="ARBA" id="ARBA00007014"/>
    </source>
</evidence>
<dbReference type="InterPro" id="IPR001452">
    <property type="entry name" value="SH3_domain"/>
</dbReference>
<proteinExistence type="inferred from homology"/>
<evidence type="ECO:0000313" key="16">
    <source>
        <dbReference type="EMBL" id="OCT97424.1"/>
    </source>
</evidence>
<dbReference type="GO" id="GO:0005923">
    <property type="term" value="C:bicellular tight junction"/>
    <property type="evidence" value="ECO:0007669"/>
    <property type="project" value="UniProtKB-SubCell"/>
</dbReference>
<evidence type="ECO:0000256" key="4">
    <source>
        <dbReference type="ARBA" id="ARBA00022427"/>
    </source>
</evidence>
<dbReference type="Pfam" id="PF00625">
    <property type="entry name" value="Guanylate_kin"/>
    <property type="match status" value="1"/>
</dbReference>
<dbReference type="OrthoDB" id="418634at2759"/>
<organism evidence="16 17">
    <name type="scientific">Xenopus laevis</name>
    <name type="common">African clawed frog</name>
    <dbReference type="NCBI Taxonomy" id="8355"/>
    <lineage>
        <taxon>Eukaryota</taxon>
        <taxon>Metazoa</taxon>
        <taxon>Chordata</taxon>
        <taxon>Craniata</taxon>
        <taxon>Vertebrata</taxon>
        <taxon>Euteleostomi</taxon>
        <taxon>Amphibia</taxon>
        <taxon>Batrachia</taxon>
        <taxon>Anura</taxon>
        <taxon>Pipoidea</taxon>
        <taxon>Pipidae</taxon>
        <taxon>Xenopodinae</taxon>
        <taxon>Xenopus</taxon>
        <taxon>Xenopus</taxon>
    </lineage>
</organism>
<feature type="compositionally biased region" description="Low complexity" evidence="12">
    <location>
        <begin position="408"/>
        <end position="423"/>
    </location>
</feature>
<dbReference type="GO" id="GO:0098609">
    <property type="term" value="P:cell-cell adhesion"/>
    <property type="evidence" value="ECO:0007669"/>
    <property type="project" value="TreeGrafter"/>
</dbReference>
<evidence type="ECO:0000256" key="5">
    <source>
        <dbReference type="ARBA" id="ARBA00022443"/>
    </source>
</evidence>
<evidence type="ECO:0000256" key="12">
    <source>
        <dbReference type="SAM" id="MobiDB-lite"/>
    </source>
</evidence>
<dbReference type="FunFam" id="2.30.42.10:FF:000009">
    <property type="entry name" value="Putative tight junction protein ZO-1"/>
    <property type="match status" value="1"/>
</dbReference>
<dbReference type="GO" id="GO:0005886">
    <property type="term" value="C:plasma membrane"/>
    <property type="evidence" value="ECO:0007669"/>
    <property type="project" value="UniProtKB-SubCell"/>
</dbReference>
<dbReference type="FunFam" id="2.30.42.10:FF:000013">
    <property type="entry name" value="Putative tight junction protein ZO-1"/>
    <property type="match status" value="1"/>
</dbReference>
<dbReference type="OMA" id="VLMRPVK"/>
<dbReference type="GO" id="GO:0050839">
    <property type="term" value="F:cell adhesion molecule binding"/>
    <property type="evidence" value="ECO:0007669"/>
    <property type="project" value="TreeGrafter"/>
</dbReference>
<feature type="compositionally biased region" description="Basic residues" evidence="12">
    <location>
        <begin position="182"/>
        <end position="191"/>
    </location>
</feature>
<feature type="region of interest" description="Disordered" evidence="12">
    <location>
        <begin position="927"/>
        <end position="975"/>
    </location>
</feature>
<evidence type="ECO:0008006" key="18">
    <source>
        <dbReference type="Google" id="ProtNLM"/>
    </source>
</evidence>
<dbReference type="FunFam" id="3.40.50.300:FF:000110">
    <property type="entry name" value="tight junction protein ZO-1 isoform X1"/>
    <property type="match status" value="1"/>
</dbReference>
<dbReference type="KEGG" id="xla:379249"/>
<protein>
    <recommendedName>
        <fullName evidence="18">Tight junction protein ZO-3</fullName>
    </recommendedName>
</protein>
<dbReference type="SMART" id="SM00326">
    <property type="entry name" value="SH3"/>
    <property type="match status" value="1"/>
</dbReference>
<evidence type="ECO:0000259" key="15">
    <source>
        <dbReference type="PROSITE" id="PS50106"/>
    </source>
</evidence>
<feature type="region of interest" description="Disordered" evidence="12">
    <location>
        <begin position="990"/>
        <end position="1010"/>
    </location>
</feature>
<evidence type="ECO:0000256" key="1">
    <source>
        <dbReference type="ARBA" id="ARBA00004413"/>
    </source>
</evidence>
<feature type="compositionally biased region" description="Basic and acidic residues" evidence="12">
    <location>
        <begin position="371"/>
        <end position="387"/>
    </location>
</feature>
<feature type="domain" description="SH3" evidence="13">
    <location>
        <begin position="572"/>
        <end position="640"/>
    </location>
</feature>
<dbReference type="SUPFAM" id="SSF50156">
    <property type="entry name" value="PDZ domain-like"/>
    <property type="match status" value="3"/>
</dbReference>